<evidence type="ECO:0000256" key="1">
    <source>
        <dbReference type="SAM" id="SignalP"/>
    </source>
</evidence>
<dbReference type="RefSeq" id="WP_113029320.1">
    <property type="nucleotide sequence ID" value="NZ_QMFB01000001.1"/>
</dbReference>
<organism evidence="2 3">
    <name type="scientific">Paenibacillus contaminans</name>
    <dbReference type="NCBI Taxonomy" id="450362"/>
    <lineage>
        <taxon>Bacteria</taxon>
        <taxon>Bacillati</taxon>
        <taxon>Bacillota</taxon>
        <taxon>Bacilli</taxon>
        <taxon>Bacillales</taxon>
        <taxon>Paenibacillaceae</taxon>
        <taxon>Paenibacillus</taxon>
    </lineage>
</organism>
<dbReference type="OrthoDB" id="2510969at2"/>
<comment type="caution">
    <text evidence="2">The sequence shown here is derived from an EMBL/GenBank/DDBJ whole genome shotgun (WGS) entry which is preliminary data.</text>
</comment>
<feature type="signal peptide" evidence="1">
    <location>
        <begin position="1"/>
        <end position="21"/>
    </location>
</feature>
<keyword evidence="3" id="KW-1185">Reference proteome</keyword>
<proteinExistence type="predicted"/>
<keyword evidence="1" id="KW-0732">Signal</keyword>
<evidence type="ECO:0000313" key="2">
    <source>
        <dbReference type="EMBL" id="RAV23210.1"/>
    </source>
</evidence>
<feature type="chain" id="PRO_5039564060" description="GWxTD domain-containing protein" evidence="1">
    <location>
        <begin position="22"/>
        <end position="441"/>
    </location>
</feature>
<evidence type="ECO:0000313" key="3">
    <source>
        <dbReference type="Proteomes" id="UP000250369"/>
    </source>
</evidence>
<accession>A0A329MUF8</accession>
<dbReference type="EMBL" id="QMFB01000001">
    <property type="protein sequence ID" value="RAV23210.1"/>
    <property type="molecule type" value="Genomic_DNA"/>
</dbReference>
<dbReference type="AlphaFoldDB" id="A0A329MUF8"/>
<gene>
    <name evidence="2" type="ORF">DQG23_03185</name>
</gene>
<name>A0A329MUF8_9BACL</name>
<protein>
    <recommendedName>
        <fullName evidence="4">GWxTD domain-containing protein</fullName>
    </recommendedName>
</protein>
<sequence length="441" mass="49822">MRKKIALLVMSCLCAVMPLSAASVAGAEPVPEYVTTVEDLPLYSSPNLRAAAEGAIGPQSMQVLETKEAGGRKWFSVNTWLGPKWITPSFDYRGSIKKTEPFYLQLYEDTVIYDYPSEPSKTRYHISPQMVQADAVAYVYNPGEQMYWQYRAVRIDTWLGKKWIIPERFLPNVQKTDETVSLDTYTLLFDKPADALDSGPGAMFNHTYSYLPIRGMIEPQTVQAFEKVTFSNFNISWYHVRTASGDSAWVNTRMKMPGEIVQEDRTYELTRTTAIQRYPFDFAPAIGAVAPQQVQSFERAGDWIHVHTWAGDGWLRIKDERTLDMTDSGQQVQVGVTPNPFPNYEAGGPMHVGLEGTIAATDTTYTRSDIELRLEIYNDKGENQEISKTMYNIGAGESRNFFIMVSADFNFGGAKVRLKSASLKPAEDRTQDLYDMISRLE</sequence>
<dbReference type="Proteomes" id="UP000250369">
    <property type="component" value="Unassembled WGS sequence"/>
</dbReference>
<reference evidence="2 3" key="1">
    <citation type="journal article" date="2009" name="Int. J. Syst. Evol. Microbiol.">
        <title>Paenibacillus contaminans sp. nov., isolated from a contaminated laboratory plate.</title>
        <authorList>
            <person name="Chou J.H."/>
            <person name="Lee J.H."/>
            <person name="Lin M.C."/>
            <person name="Chang P.S."/>
            <person name="Arun A.B."/>
            <person name="Young C.C."/>
            <person name="Chen W.M."/>
        </authorList>
    </citation>
    <scope>NUCLEOTIDE SEQUENCE [LARGE SCALE GENOMIC DNA]</scope>
    <source>
        <strain evidence="2 3">CKOBP-6</strain>
    </source>
</reference>
<evidence type="ECO:0008006" key="4">
    <source>
        <dbReference type="Google" id="ProtNLM"/>
    </source>
</evidence>